<dbReference type="Proteomes" id="UP001162640">
    <property type="component" value="Unassembled WGS sequence"/>
</dbReference>
<feature type="region of interest" description="Disordered" evidence="19">
    <location>
        <begin position="748"/>
        <end position="804"/>
    </location>
</feature>
<feature type="coiled-coil region" evidence="18">
    <location>
        <begin position="348"/>
        <end position="379"/>
    </location>
</feature>
<evidence type="ECO:0000313" key="22">
    <source>
        <dbReference type="Proteomes" id="UP001162640"/>
    </source>
</evidence>
<feature type="region of interest" description="Disordered" evidence="19">
    <location>
        <begin position="552"/>
        <end position="721"/>
    </location>
</feature>
<evidence type="ECO:0000256" key="10">
    <source>
        <dbReference type="ARBA" id="ARBA00022801"/>
    </source>
</evidence>
<dbReference type="PANTHER" id="PTHR10139:SF1">
    <property type="entry name" value="DOUBLE-STRAND BREAK REPAIR PROTEIN MRE11"/>
    <property type="match status" value="1"/>
</dbReference>
<comment type="subcellular location">
    <subcellularLocation>
        <location evidence="3">Chromosome</location>
    </subcellularLocation>
    <subcellularLocation>
        <location evidence="2 16">Nucleus</location>
    </subcellularLocation>
</comment>
<proteinExistence type="inferred from homology"/>
<dbReference type="AlphaFoldDB" id="A0A9W7A310"/>
<evidence type="ECO:0000256" key="5">
    <source>
        <dbReference type="ARBA" id="ARBA00022454"/>
    </source>
</evidence>
<evidence type="ECO:0000256" key="14">
    <source>
        <dbReference type="ARBA" id="ARBA00023242"/>
    </source>
</evidence>
<dbReference type="PANTHER" id="PTHR10139">
    <property type="entry name" value="DOUBLE-STRAND BREAK REPAIR PROTEIN MRE11"/>
    <property type="match status" value="1"/>
</dbReference>
<evidence type="ECO:0000256" key="16">
    <source>
        <dbReference type="PIRNR" id="PIRNR000882"/>
    </source>
</evidence>
<dbReference type="GO" id="GO:0007095">
    <property type="term" value="P:mitotic G2 DNA damage checkpoint signaling"/>
    <property type="evidence" value="ECO:0007669"/>
    <property type="project" value="TreeGrafter"/>
</dbReference>
<organism evidence="21 22">
    <name type="scientific">Triparma laevis f. inornata</name>
    <dbReference type="NCBI Taxonomy" id="1714386"/>
    <lineage>
        <taxon>Eukaryota</taxon>
        <taxon>Sar</taxon>
        <taxon>Stramenopiles</taxon>
        <taxon>Ochrophyta</taxon>
        <taxon>Bolidophyceae</taxon>
        <taxon>Parmales</taxon>
        <taxon>Triparmaceae</taxon>
        <taxon>Triparma</taxon>
    </lineage>
</organism>
<dbReference type="InterPro" id="IPR004843">
    <property type="entry name" value="Calcineurin-like_PHP"/>
</dbReference>
<keyword evidence="7" id="KW-0479">Metal-binding</keyword>
<dbReference type="Gene3D" id="3.30.110.110">
    <property type="entry name" value="Mre11, capping domain"/>
    <property type="match status" value="1"/>
</dbReference>
<evidence type="ECO:0000256" key="1">
    <source>
        <dbReference type="ARBA" id="ARBA00001936"/>
    </source>
</evidence>
<dbReference type="Pfam" id="PF00149">
    <property type="entry name" value="Metallophos"/>
    <property type="match status" value="1"/>
</dbReference>
<dbReference type="Pfam" id="PF04152">
    <property type="entry name" value="Mre11_DNA_bind"/>
    <property type="match status" value="1"/>
</dbReference>
<evidence type="ECO:0000256" key="18">
    <source>
        <dbReference type="SAM" id="Coils"/>
    </source>
</evidence>
<dbReference type="CDD" id="cd00840">
    <property type="entry name" value="MPP_Mre11_N"/>
    <property type="match status" value="1"/>
</dbReference>
<keyword evidence="15 16" id="KW-0469">Meiosis</keyword>
<keyword evidence="8 16" id="KW-0255">Endonuclease</keyword>
<name>A0A9W7A310_9STRA</name>
<dbReference type="SUPFAM" id="SSF56300">
    <property type="entry name" value="Metallo-dependent phosphatases"/>
    <property type="match status" value="1"/>
</dbReference>
<keyword evidence="14 16" id="KW-0539">Nucleus</keyword>
<keyword evidence="11 16" id="KW-0269">Exonuclease</keyword>
<evidence type="ECO:0000256" key="11">
    <source>
        <dbReference type="ARBA" id="ARBA00022839"/>
    </source>
</evidence>
<keyword evidence="12 16" id="KW-0234">DNA repair</keyword>
<comment type="similarity">
    <text evidence="4 16">Belongs to the MRE11/RAD32 family.</text>
</comment>
<keyword evidence="6 16" id="KW-0540">Nuclease</keyword>
<feature type="compositionally biased region" description="Acidic residues" evidence="19">
    <location>
        <begin position="618"/>
        <end position="643"/>
    </location>
</feature>
<evidence type="ECO:0000256" key="2">
    <source>
        <dbReference type="ARBA" id="ARBA00004123"/>
    </source>
</evidence>
<feature type="compositionally biased region" description="Acidic residues" evidence="19">
    <location>
        <begin position="576"/>
        <end position="586"/>
    </location>
</feature>
<keyword evidence="10 16" id="KW-0378">Hydrolase</keyword>
<dbReference type="GO" id="GO:0008296">
    <property type="term" value="F:3'-5'-DNA exonuclease activity"/>
    <property type="evidence" value="ECO:0007669"/>
    <property type="project" value="InterPro"/>
</dbReference>
<evidence type="ECO:0000256" key="12">
    <source>
        <dbReference type="ARBA" id="ARBA00023204"/>
    </source>
</evidence>
<evidence type="ECO:0000313" key="21">
    <source>
        <dbReference type="EMBL" id="GMH62145.1"/>
    </source>
</evidence>
<dbReference type="GO" id="GO:0035861">
    <property type="term" value="C:site of double-strand break"/>
    <property type="evidence" value="ECO:0007669"/>
    <property type="project" value="TreeGrafter"/>
</dbReference>
<feature type="compositionally biased region" description="Acidic residues" evidence="19">
    <location>
        <begin position="760"/>
        <end position="773"/>
    </location>
</feature>
<keyword evidence="18" id="KW-0175">Coiled coil</keyword>
<keyword evidence="9 16" id="KW-0227">DNA damage</keyword>
<keyword evidence="13 16" id="KW-0464">Manganese</keyword>
<feature type="compositionally biased region" description="Basic residues" evidence="19">
    <location>
        <begin position="795"/>
        <end position="804"/>
    </location>
</feature>
<dbReference type="GO" id="GO:0030870">
    <property type="term" value="C:Mre11 complex"/>
    <property type="evidence" value="ECO:0007669"/>
    <property type="project" value="UniProtKB-UniRule"/>
</dbReference>
<feature type="domain" description="Mre11 DNA-binding" evidence="20">
    <location>
        <begin position="307"/>
        <end position="497"/>
    </location>
</feature>
<dbReference type="GO" id="GO:0006303">
    <property type="term" value="P:double-strand break repair via nonhomologous end joining"/>
    <property type="evidence" value="ECO:0007669"/>
    <property type="project" value="TreeGrafter"/>
</dbReference>
<dbReference type="GO" id="GO:0000723">
    <property type="term" value="P:telomere maintenance"/>
    <property type="evidence" value="ECO:0007669"/>
    <property type="project" value="TreeGrafter"/>
</dbReference>
<dbReference type="InterPro" id="IPR007281">
    <property type="entry name" value="Mre11_DNA-bd"/>
</dbReference>
<comment type="function">
    <text evidence="16">Core component of the MRN complex, which plays a central role in double-strand break (DSB) repair, DNA recombination, maintenance of telomere integrity and meiosis. The MRN complex is involved in the repair of DNA double-strand breaks (DSBs) via homologous recombination (HR), an error-free mechanism which primarily occurs during S and G2 phases. The complex (1) mediates the end resection of damaged DNA, which generates proper single-stranded DNA, a key initial steps in HR, and is (2) required for the recruitment of other repair factors and efficient activation of ATM and ATR upon DNA damage. Within the MRN complex, MRE11 possesses both single-strand endonuclease activity and double-strand-specific 3'-5' exonuclease activity. MRE11 first endonucleolytically cleaves the 5' strand at DNA DSB ends to prevent non-homologous end joining (NHEJ) and licence HR. It then generates a single-stranded DNA gap via 3' to 5' exonucleolytic degradation, which is required for single-strand invasion and recombination.</text>
</comment>
<evidence type="ECO:0000259" key="20">
    <source>
        <dbReference type="SMART" id="SM01347"/>
    </source>
</evidence>
<dbReference type="InterPro" id="IPR029052">
    <property type="entry name" value="Metallo-depent_PP-like"/>
</dbReference>
<keyword evidence="5" id="KW-0158">Chromosome</keyword>
<feature type="compositionally biased region" description="Basic residues" evidence="19">
    <location>
        <begin position="592"/>
        <end position="614"/>
    </location>
</feature>
<evidence type="ECO:0000256" key="8">
    <source>
        <dbReference type="ARBA" id="ARBA00022759"/>
    </source>
</evidence>
<dbReference type="EMBL" id="BLQM01000090">
    <property type="protein sequence ID" value="GMH62145.1"/>
    <property type="molecule type" value="Genomic_DNA"/>
</dbReference>
<evidence type="ECO:0000256" key="6">
    <source>
        <dbReference type="ARBA" id="ARBA00022722"/>
    </source>
</evidence>
<accession>A0A9W7A310</accession>
<evidence type="ECO:0000256" key="15">
    <source>
        <dbReference type="ARBA" id="ARBA00023254"/>
    </source>
</evidence>
<dbReference type="InterPro" id="IPR041796">
    <property type="entry name" value="Mre11_N"/>
</dbReference>
<comment type="cofactor">
    <cofactor evidence="1 16">
        <name>Mn(2+)</name>
        <dbReference type="ChEBI" id="CHEBI:29035"/>
    </cofactor>
</comment>
<evidence type="ECO:0000256" key="3">
    <source>
        <dbReference type="ARBA" id="ARBA00004286"/>
    </source>
</evidence>
<evidence type="ECO:0000256" key="4">
    <source>
        <dbReference type="ARBA" id="ARBA00009028"/>
    </source>
</evidence>
<dbReference type="GO" id="GO:0000724">
    <property type="term" value="P:double-strand break repair via homologous recombination"/>
    <property type="evidence" value="ECO:0007669"/>
    <property type="project" value="TreeGrafter"/>
</dbReference>
<reference evidence="22" key="1">
    <citation type="journal article" date="2023" name="Commun. Biol.">
        <title>Genome analysis of Parmales, the sister group of diatoms, reveals the evolutionary specialization of diatoms from phago-mixotrophs to photoautotrophs.</title>
        <authorList>
            <person name="Ban H."/>
            <person name="Sato S."/>
            <person name="Yoshikawa S."/>
            <person name="Yamada K."/>
            <person name="Nakamura Y."/>
            <person name="Ichinomiya M."/>
            <person name="Sato N."/>
            <person name="Blanc-Mathieu R."/>
            <person name="Endo H."/>
            <person name="Kuwata A."/>
            <person name="Ogata H."/>
        </authorList>
    </citation>
    <scope>NUCLEOTIDE SEQUENCE [LARGE SCALE GENOMIC DNA]</scope>
</reference>
<evidence type="ECO:0000256" key="9">
    <source>
        <dbReference type="ARBA" id="ARBA00022763"/>
    </source>
</evidence>
<feature type="active site" description="Proton donor" evidence="17">
    <location>
        <position position="124"/>
    </location>
</feature>
<dbReference type="GO" id="GO:0042138">
    <property type="term" value="P:meiotic DNA double-strand break formation"/>
    <property type="evidence" value="ECO:0007669"/>
    <property type="project" value="TreeGrafter"/>
</dbReference>
<evidence type="ECO:0000256" key="13">
    <source>
        <dbReference type="ARBA" id="ARBA00023211"/>
    </source>
</evidence>
<dbReference type="GO" id="GO:0030145">
    <property type="term" value="F:manganese ion binding"/>
    <property type="evidence" value="ECO:0007669"/>
    <property type="project" value="UniProtKB-UniRule"/>
</dbReference>
<dbReference type="SMART" id="SM01347">
    <property type="entry name" value="Mre11_DNA_bind"/>
    <property type="match status" value="1"/>
</dbReference>
<evidence type="ECO:0000256" key="17">
    <source>
        <dbReference type="PIRSR" id="PIRSR000882-1"/>
    </source>
</evidence>
<sequence length="804" mass="89314">MSQEEDPEVLKIFVSSDNHLGYNEKDPVRGNDSFAAFEEVMYLAKSQKCDLVLLSGDMFHDNKPSRATVLKTIQILRRYCLGPRPVNFEIVSDQSTNFAQNDHVNYEDENFSVDLPVFAIHGNHDDPTRDGGTDMLAALDLLSAANLINYYGRHDEVDRVEVSPILIRKGEDTQVALYGMGSMRDERLNRMWSKKKVTFLRPTSDLGKSGDGDEDGEDAKSWFNIFSLHQNRDLGRGAKNCVHESMIPEWQDLVVWGHEHECIIEPSESLIGTFRITQPGSTVATSLCQGESVKKQGGVLEIRGDNFRLTPNLISKVRGFAMDDISLTGQGLDAEDPKIDVKITALLSEKVEELIETARENAEETREECEAQRQTLGDDASDYTPKYELTKQELVLVRLKVEHSGFSTLNNQRFGAKFVGKVANPGDILLFHRKRKPTEVKKKSKSSGNTAAELEPFEPDDIEEVCVEDLIKNNLRVADKKLEILDEKMMSTALDEFVNKGVAQAINDSVAAKLKQSQKKLIKKAGAGIKDKSDVLAEVTKEAEQVREKLVAEEAELEKQEKSRPRLATTQKPQADDEDGGDEEEAKEVQPKPKRGKKSPVKKKATTKKPRRKKSYDSDEEEGESEEEPDLGDGDDDDDDIEETASPPPRRAASSRSSSRRGKKADLSAESEESGVEVVDMTQDSPPPAAKPKRGKKAAAATSRRGEKPRGANDDSEERSDDVLVISQLVAPLLVFAISTINTLASIAGSKRPRQVETVDTVDDSDDSDDSDDEVKVPEGWGEDSEIKSVTSTPTRKKRVTRKR</sequence>
<evidence type="ECO:0000256" key="19">
    <source>
        <dbReference type="SAM" id="MobiDB-lite"/>
    </source>
</evidence>
<evidence type="ECO:0000256" key="7">
    <source>
        <dbReference type="ARBA" id="ARBA00022723"/>
    </source>
</evidence>
<gene>
    <name evidence="21" type="ORF">TL16_g03415</name>
</gene>
<dbReference type="PIRSF" id="PIRSF000882">
    <property type="entry name" value="DSB_repair_MRE11"/>
    <property type="match status" value="1"/>
</dbReference>
<dbReference type="Gene3D" id="3.60.21.10">
    <property type="match status" value="1"/>
</dbReference>
<dbReference type="InterPro" id="IPR038487">
    <property type="entry name" value="Mre11_capping_dom"/>
</dbReference>
<dbReference type="InterPro" id="IPR003701">
    <property type="entry name" value="Mre11"/>
</dbReference>
<dbReference type="FunFam" id="3.60.21.10:FF:000011">
    <property type="entry name" value="Double-strand break repair protein"/>
    <property type="match status" value="1"/>
</dbReference>
<comment type="caution">
    <text evidence="21">The sequence shown here is derived from an EMBL/GenBank/DDBJ whole genome shotgun (WGS) entry which is preliminary data.</text>
</comment>
<feature type="compositionally biased region" description="Basic and acidic residues" evidence="19">
    <location>
        <begin position="704"/>
        <end position="713"/>
    </location>
</feature>
<protein>
    <recommendedName>
        <fullName evidence="16">Double-strand break repair protein</fullName>
    </recommendedName>
</protein>
<feature type="compositionally biased region" description="Basic and acidic residues" evidence="19">
    <location>
        <begin position="552"/>
        <end position="564"/>
    </location>
</feature>
<dbReference type="GO" id="GO:0000014">
    <property type="term" value="F:single-stranded DNA endodeoxyribonuclease activity"/>
    <property type="evidence" value="ECO:0007669"/>
    <property type="project" value="TreeGrafter"/>
</dbReference>
<dbReference type="GO" id="GO:0097552">
    <property type="term" value="P:mitochondrial double-strand break repair via homologous recombination"/>
    <property type="evidence" value="ECO:0007669"/>
    <property type="project" value="TreeGrafter"/>
</dbReference>